<comment type="caution">
    <text evidence="2">The sequence shown here is derived from an EMBL/GenBank/DDBJ whole genome shotgun (WGS) entry which is preliminary data.</text>
</comment>
<feature type="compositionally biased region" description="Polar residues" evidence="1">
    <location>
        <begin position="306"/>
        <end position="326"/>
    </location>
</feature>
<dbReference type="Proteomes" id="UP001447188">
    <property type="component" value="Unassembled WGS sequence"/>
</dbReference>
<evidence type="ECO:0000313" key="3">
    <source>
        <dbReference type="Proteomes" id="UP001447188"/>
    </source>
</evidence>
<organism evidence="2 3">
    <name type="scientific">Discina gigas</name>
    <dbReference type="NCBI Taxonomy" id="1032678"/>
    <lineage>
        <taxon>Eukaryota</taxon>
        <taxon>Fungi</taxon>
        <taxon>Dikarya</taxon>
        <taxon>Ascomycota</taxon>
        <taxon>Pezizomycotina</taxon>
        <taxon>Pezizomycetes</taxon>
        <taxon>Pezizales</taxon>
        <taxon>Discinaceae</taxon>
        <taxon>Discina</taxon>
    </lineage>
</organism>
<proteinExistence type="predicted"/>
<evidence type="ECO:0000313" key="2">
    <source>
        <dbReference type="EMBL" id="KAL0637027.1"/>
    </source>
</evidence>
<evidence type="ECO:0000256" key="1">
    <source>
        <dbReference type="SAM" id="MobiDB-lite"/>
    </source>
</evidence>
<feature type="region of interest" description="Disordered" evidence="1">
    <location>
        <begin position="284"/>
        <end position="326"/>
    </location>
</feature>
<feature type="compositionally biased region" description="Basic and acidic residues" evidence="1">
    <location>
        <begin position="236"/>
        <end position="246"/>
    </location>
</feature>
<protein>
    <submittedName>
        <fullName evidence="2">Uncharacterized protein</fullName>
    </submittedName>
</protein>
<dbReference type="EMBL" id="JBBBZM010000040">
    <property type="protein sequence ID" value="KAL0637027.1"/>
    <property type="molecule type" value="Genomic_DNA"/>
</dbReference>
<reference evidence="2 3" key="1">
    <citation type="submission" date="2024-02" db="EMBL/GenBank/DDBJ databases">
        <title>Discinaceae phylogenomics.</title>
        <authorList>
            <person name="Dirks A.C."/>
            <person name="James T.Y."/>
        </authorList>
    </citation>
    <scope>NUCLEOTIDE SEQUENCE [LARGE SCALE GENOMIC DNA]</scope>
    <source>
        <strain evidence="2 3">ACD0624</strain>
    </source>
</reference>
<feature type="region of interest" description="Disordered" evidence="1">
    <location>
        <begin position="223"/>
        <end position="258"/>
    </location>
</feature>
<accession>A0ABR3GM75</accession>
<sequence>MTDLVENFMPRAREGRDCSSYDRPQVASRTNLGLFDRNVMGTLTARARKIFGDIVKNEKDSLITPPQSPKPEQNHTGMEIDEQELEGILAHQSIIDRIQRNDKPEIARAELVWDHKYNPKNPGHFLPSRGITTREFTAIDTLKHLREDIEFSESDYSEYSDDDYDIDEEVMSVDENLPNQGIFNSSASGCNYRSRNMADDEEIWHQVVAQIRKERQGLISIHRQSLSDDGDESEKEEGVHSLHESGSRSPSSGPLTSKHFDFVLAPEATSQNIAPIELARAMKENQGQSPMFDPRAGYPEPLILSGKTNGQGSYPFTEASTNRFAD</sequence>
<keyword evidence="3" id="KW-1185">Reference proteome</keyword>
<feature type="compositionally biased region" description="Basic and acidic residues" evidence="1">
    <location>
        <begin position="11"/>
        <end position="20"/>
    </location>
</feature>
<feature type="region of interest" description="Disordered" evidence="1">
    <location>
        <begin position="1"/>
        <end position="23"/>
    </location>
</feature>
<name>A0ABR3GM75_9PEZI</name>
<gene>
    <name evidence="2" type="ORF">Q9L58_004009</name>
</gene>